<sequence>MELQSEDTLLKRVRCKNIISEGNVGKNRKKLRETRRVGPINAKPTATARVDAGSERIVDNQSFFDS</sequence>
<dbReference type="AlphaFoldDB" id="A0A2D0N974"/>
<gene>
    <name evidence="1" type="ORF">CRP01_18745</name>
</gene>
<evidence type="ECO:0000313" key="2">
    <source>
        <dbReference type="Proteomes" id="UP000223913"/>
    </source>
</evidence>
<comment type="caution">
    <text evidence="1">The sequence shown here is derived from an EMBL/GenBank/DDBJ whole genome shotgun (WGS) entry which is preliminary data.</text>
</comment>
<accession>A0A2D0N974</accession>
<organism evidence="1 2">
    <name type="scientific">Flavilitoribacter nigricans (strain ATCC 23147 / DSM 23189 / NBRC 102662 / NCIMB 1420 / SS-2)</name>
    <name type="common">Lewinella nigricans</name>
    <dbReference type="NCBI Taxonomy" id="1122177"/>
    <lineage>
        <taxon>Bacteria</taxon>
        <taxon>Pseudomonadati</taxon>
        <taxon>Bacteroidota</taxon>
        <taxon>Saprospiria</taxon>
        <taxon>Saprospirales</taxon>
        <taxon>Lewinellaceae</taxon>
        <taxon>Flavilitoribacter</taxon>
    </lineage>
</organism>
<dbReference type="Proteomes" id="UP000223913">
    <property type="component" value="Unassembled WGS sequence"/>
</dbReference>
<dbReference type="EMBL" id="PDUD01000023">
    <property type="protein sequence ID" value="PHN05064.1"/>
    <property type="molecule type" value="Genomic_DNA"/>
</dbReference>
<proteinExistence type="predicted"/>
<protein>
    <submittedName>
        <fullName evidence="1">Uncharacterized protein</fullName>
    </submittedName>
</protein>
<reference evidence="1 2" key="1">
    <citation type="submission" date="2017-10" db="EMBL/GenBank/DDBJ databases">
        <title>The draft genome sequence of Lewinella nigricans NBRC 102662.</title>
        <authorList>
            <person name="Wang K."/>
        </authorList>
    </citation>
    <scope>NUCLEOTIDE SEQUENCE [LARGE SCALE GENOMIC DNA]</scope>
    <source>
        <strain evidence="1 2">NBRC 102662</strain>
    </source>
</reference>
<name>A0A2D0N974_FLAN2</name>
<evidence type="ECO:0000313" key="1">
    <source>
        <dbReference type="EMBL" id="PHN05064.1"/>
    </source>
</evidence>
<keyword evidence="2" id="KW-1185">Reference proteome</keyword>